<evidence type="ECO:0000313" key="2">
    <source>
        <dbReference type="EMBL" id="GBL77163.1"/>
    </source>
</evidence>
<evidence type="ECO:0000256" key="1">
    <source>
        <dbReference type="SAM" id="MobiDB-lite"/>
    </source>
</evidence>
<feature type="compositionally biased region" description="Acidic residues" evidence="1">
    <location>
        <begin position="12"/>
        <end position="23"/>
    </location>
</feature>
<feature type="region of interest" description="Disordered" evidence="1">
    <location>
        <begin position="1"/>
        <end position="31"/>
    </location>
</feature>
<organism evidence="2 3">
    <name type="scientific">Araneus ventricosus</name>
    <name type="common">Orbweaver spider</name>
    <name type="synonym">Epeira ventricosa</name>
    <dbReference type="NCBI Taxonomy" id="182803"/>
    <lineage>
        <taxon>Eukaryota</taxon>
        <taxon>Metazoa</taxon>
        <taxon>Ecdysozoa</taxon>
        <taxon>Arthropoda</taxon>
        <taxon>Chelicerata</taxon>
        <taxon>Arachnida</taxon>
        <taxon>Araneae</taxon>
        <taxon>Araneomorphae</taxon>
        <taxon>Entelegynae</taxon>
        <taxon>Araneoidea</taxon>
        <taxon>Araneidae</taxon>
        <taxon>Araneus</taxon>
    </lineage>
</organism>
<dbReference type="EMBL" id="BGPR01000011">
    <property type="protein sequence ID" value="GBL77163.1"/>
    <property type="molecule type" value="Genomic_DNA"/>
</dbReference>
<gene>
    <name evidence="2" type="ORF">AVEN_12789_1</name>
</gene>
<reference evidence="2 3" key="1">
    <citation type="journal article" date="2019" name="Sci. Rep.">
        <title>Orb-weaving spider Araneus ventricosus genome elucidates the spidroin gene catalogue.</title>
        <authorList>
            <person name="Kono N."/>
            <person name="Nakamura H."/>
            <person name="Ohtoshi R."/>
            <person name="Moran D.A.P."/>
            <person name="Shinohara A."/>
            <person name="Yoshida Y."/>
            <person name="Fujiwara M."/>
            <person name="Mori M."/>
            <person name="Tomita M."/>
            <person name="Arakawa K."/>
        </authorList>
    </citation>
    <scope>NUCLEOTIDE SEQUENCE [LARGE SCALE GENOMIC DNA]</scope>
</reference>
<sequence length="60" mass="6750">MDKTALGKKKDDEEEGEDKDEDDTPSKKVTLKEADGGLQTFIKFAERLSSIAVQNLMQLY</sequence>
<feature type="non-terminal residue" evidence="2">
    <location>
        <position position="60"/>
    </location>
</feature>
<evidence type="ECO:0000313" key="3">
    <source>
        <dbReference type="Proteomes" id="UP000499080"/>
    </source>
</evidence>
<proteinExistence type="predicted"/>
<dbReference type="AlphaFoldDB" id="A0A4Y2ABD6"/>
<name>A0A4Y2ABD6_ARAVE</name>
<keyword evidence="3" id="KW-1185">Reference proteome</keyword>
<comment type="caution">
    <text evidence="2">The sequence shown here is derived from an EMBL/GenBank/DDBJ whole genome shotgun (WGS) entry which is preliminary data.</text>
</comment>
<accession>A0A4Y2ABD6</accession>
<protein>
    <submittedName>
        <fullName evidence="2">Uncharacterized protein</fullName>
    </submittedName>
</protein>
<dbReference type="Proteomes" id="UP000499080">
    <property type="component" value="Unassembled WGS sequence"/>
</dbReference>
<feature type="compositionally biased region" description="Basic and acidic residues" evidence="1">
    <location>
        <begin position="1"/>
        <end position="11"/>
    </location>
</feature>